<dbReference type="InterPro" id="IPR036162">
    <property type="entry name" value="Resolvase-like_N_sf"/>
</dbReference>
<evidence type="ECO:0000313" key="5">
    <source>
        <dbReference type="EMBL" id="GAA2609528.1"/>
    </source>
</evidence>
<reference evidence="5 6" key="1">
    <citation type="journal article" date="2019" name="Int. J. Syst. Evol. Microbiol.">
        <title>The Global Catalogue of Microorganisms (GCM) 10K type strain sequencing project: providing services to taxonomists for standard genome sequencing and annotation.</title>
        <authorList>
            <consortium name="The Broad Institute Genomics Platform"/>
            <consortium name="The Broad Institute Genome Sequencing Center for Infectious Disease"/>
            <person name="Wu L."/>
            <person name="Ma J."/>
        </authorList>
    </citation>
    <scope>NUCLEOTIDE SEQUENCE [LARGE SCALE GENOMIC DNA]</scope>
    <source>
        <strain evidence="5 6">JCM 6833</strain>
    </source>
</reference>
<dbReference type="Proteomes" id="UP001501509">
    <property type="component" value="Unassembled WGS sequence"/>
</dbReference>
<organism evidence="5 6">
    <name type="scientific">Actinomadura fulvescens</name>
    <dbReference type="NCBI Taxonomy" id="46160"/>
    <lineage>
        <taxon>Bacteria</taxon>
        <taxon>Bacillati</taxon>
        <taxon>Actinomycetota</taxon>
        <taxon>Actinomycetes</taxon>
        <taxon>Streptosporangiales</taxon>
        <taxon>Thermomonosporaceae</taxon>
        <taxon>Actinomadura</taxon>
    </lineage>
</organism>
<evidence type="ECO:0000256" key="2">
    <source>
        <dbReference type="ARBA" id="ARBA00023172"/>
    </source>
</evidence>
<comment type="caution">
    <text evidence="5">The sequence shown here is derived from an EMBL/GenBank/DDBJ whole genome shotgun (WGS) entry which is preliminary data.</text>
</comment>
<dbReference type="SUPFAM" id="SSF53041">
    <property type="entry name" value="Resolvase-like"/>
    <property type="match status" value="1"/>
</dbReference>
<evidence type="ECO:0000256" key="1">
    <source>
        <dbReference type="ARBA" id="ARBA00023125"/>
    </source>
</evidence>
<evidence type="ECO:0000256" key="3">
    <source>
        <dbReference type="SAM" id="Coils"/>
    </source>
</evidence>
<evidence type="ECO:0000259" key="4">
    <source>
        <dbReference type="PROSITE" id="PS51737"/>
    </source>
</evidence>
<proteinExistence type="predicted"/>
<dbReference type="PANTHER" id="PTHR30461:SF2">
    <property type="entry name" value="SERINE RECOMBINASE PINE-RELATED"/>
    <property type="match status" value="1"/>
</dbReference>
<keyword evidence="2" id="KW-0233">DNA recombination</keyword>
<dbReference type="SMART" id="SM00857">
    <property type="entry name" value="Resolvase"/>
    <property type="match status" value="1"/>
</dbReference>
<dbReference type="PANTHER" id="PTHR30461">
    <property type="entry name" value="DNA-INVERTASE FROM LAMBDOID PROPHAGE"/>
    <property type="match status" value="1"/>
</dbReference>
<dbReference type="Pfam" id="PF07508">
    <property type="entry name" value="Recombinase"/>
    <property type="match status" value="1"/>
</dbReference>
<dbReference type="EMBL" id="BAAATD010000006">
    <property type="protein sequence ID" value="GAA2609528.1"/>
    <property type="molecule type" value="Genomic_DNA"/>
</dbReference>
<name>A0ABN3PZ66_9ACTN</name>
<keyword evidence="6" id="KW-1185">Reference proteome</keyword>
<feature type="coiled-coil region" evidence="3">
    <location>
        <begin position="391"/>
        <end position="448"/>
    </location>
</feature>
<protein>
    <recommendedName>
        <fullName evidence="4">Recombinase domain-containing protein</fullName>
    </recommendedName>
</protein>
<keyword evidence="1" id="KW-0238">DNA-binding</keyword>
<sequence length="515" mass="57106">MRKSRKVRAGQAVASAGDQHFDILAHITANDFPPLLNLPGMSSEYPGAFLDNESASKDDTADRPGWRATLNALRVGAADTLIVHAVDRASRMGLRQLLHELPPNARLIALLDGYDSARDDIGQEVMLTVKAREARDYVTKLKARVKGAKDRQRRAGEYSNRPSYGYMRQRDAYGKVFGRLVHHPDRWPIVLRVFESIADGVSLRVTVERLNADGIPASNGGQWHISTVRGMILNDVYAGWMTQRPKGADEAIRILDEHGKPIWCLADGVEPVPAALITRARAKLRGKGGFNKGKVAKGTRLVSQFLTCDGCDGPMSWNGTLYWRCSRHQASPGRCPSPVMVKDEQIAPYLTQRVLNGLSGLDPETPEGAEALARVAHAWFGATQTADADALAEARRAVEEIKARAERLRKAFLDGLYEDDREEYERQNESIKRDREASNAILADLENMASIDVTWMTEPATLREVWDAADLATQRAVFAAALAEVRVYRTYKGEPPVAVEDRTDIRFVWESPVVA</sequence>
<dbReference type="InterPro" id="IPR011109">
    <property type="entry name" value="DNA_bind_recombinase_dom"/>
</dbReference>
<dbReference type="Gene3D" id="3.40.50.1390">
    <property type="entry name" value="Resolvase, N-terminal catalytic domain"/>
    <property type="match status" value="1"/>
</dbReference>
<dbReference type="InterPro" id="IPR006119">
    <property type="entry name" value="Resolv_N"/>
</dbReference>
<evidence type="ECO:0000313" key="6">
    <source>
        <dbReference type="Proteomes" id="UP001501509"/>
    </source>
</evidence>
<feature type="domain" description="Recombinase" evidence="4">
    <location>
        <begin position="163"/>
        <end position="290"/>
    </location>
</feature>
<dbReference type="InterPro" id="IPR050639">
    <property type="entry name" value="SSR_resolvase"/>
</dbReference>
<accession>A0ABN3PZ66</accession>
<dbReference type="Pfam" id="PF00239">
    <property type="entry name" value="Resolvase"/>
    <property type="match status" value="1"/>
</dbReference>
<dbReference type="InterPro" id="IPR038109">
    <property type="entry name" value="DNA_bind_recomb_sf"/>
</dbReference>
<keyword evidence="3" id="KW-0175">Coiled coil</keyword>
<dbReference type="Gene3D" id="3.90.1750.20">
    <property type="entry name" value="Putative Large Serine Recombinase, Chain B, Domain 2"/>
    <property type="match status" value="1"/>
</dbReference>
<dbReference type="PROSITE" id="PS51737">
    <property type="entry name" value="RECOMBINASE_DNA_BIND"/>
    <property type="match status" value="1"/>
</dbReference>
<gene>
    <name evidence="5" type="ORF">GCM10010411_49750</name>
</gene>